<organism evidence="9 10">
    <name type="scientific">Laedolimicola ammoniilytica</name>
    <dbReference type="NCBI Taxonomy" id="2981771"/>
    <lineage>
        <taxon>Bacteria</taxon>
        <taxon>Bacillati</taxon>
        <taxon>Bacillota</taxon>
        <taxon>Clostridia</taxon>
        <taxon>Lachnospirales</taxon>
        <taxon>Lachnospiraceae</taxon>
        <taxon>Laedolimicola</taxon>
    </lineage>
</organism>
<name>A0ABT2RTT7_9FIRM</name>
<dbReference type="PANTHER" id="PTHR43652">
    <property type="entry name" value="BASIC AMINO ACID ANTIPORTER YFCC-RELATED"/>
    <property type="match status" value="1"/>
</dbReference>
<proteinExistence type="predicted"/>
<evidence type="ECO:0000256" key="7">
    <source>
        <dbReference type="SAM" id="Phobius"/>
    </source>
</evidence>
<evidence type="ECO:0000256" key="4">
    <source>
        <dbReference type="ARBA" id="ARBA00022737"/>
    </source>
</evidence>
<comment type="subcellular location">
    <subcellularLocation>
        <location evidence="1">Membrane</location>
        <topology evidence="1">Multi-pass membrane protein</topology>
    </subcellularLocation>
</comment>
<feature type="transmembrane region" description="Helical" evidence="7">
    <location>
        <begin position="233"/>
        <end position="250"/>
    </location>
</feature>
<sequence>MNQMTICLIIFILTLLAYAFLSSRVSMAVISLISVAALMVTGCMDPNDALSCFANSSAILMASMFVVSAGLNRTQMVKKISAFICRISKGSFTKVLAGYVILTCILAQFIPSSAACFSVVFPLAYGVCKEMKIAPSKMMFSLGITAIGTVITLPFSASVSEMARIQGFLEAYEYTTYNMSIMDIMYAKAPTMIAILLLAIFVVPRFAPDNEMESEFQVKEQKEQEKLSPVREFIGYATFVCVLLGLLFSNQIGLKAWQVAFIGALVIAASGIMTKKELIESMNISMVLLFVGALAIGTALSGTGVADMIGNHLSGIILSVHNNYIAGFIFFLVPFVLTQFMLNLGIYSIFVPLYIMICKSMGANPVGPIMLCMIASMTAFFTPLATPTVPQVMGAGNYTIKQLVKMGWVPFIVITLVSVFWVMTIYPVF</sequence>
<feature type="transmembrane region" description="Helical" evidence="7">
    <location>
        <begin position="286"/>
        <end position="305"/>
    </location>
</feature>
<evidence type="ECO:0000256" key="2">
    <source>
        <dbReference type="ARBA" id="ARBA00022448"/>
    </source>
</evidence>
<gene>
    <name evidence="9" type="ORF">OCV63_02315</name>
</gene>
<feature type="transmembrane region" description="Helical" evidence="7">
    <location>
        <begin position="256"/>
        <end position="274"/>
    </location>
</feature>
<feature type="transmembrane region" description="Helical" evidence="7">
    <location>
        <begin position="52"/>
        <end position="71"/>
    </location>
</feature>
<evidence type="ECO:0000259" key="8">
    <source>
        <dbReference type="Pfam" id="PF03600"/>
    </source>
</evidence>
<feature type="domain" description="Citrate transporter-like" evidence="8">
    <location>
        <begin position="19"/>
        <end position="345"/>
    </location>
</feature>
<feature type="transmembrane region" description="Helical" evidence="7">
    <location>
        <begin position="325"/>
        <end position="354"/>
    </location>
</feature>
<keyword evidence="10" id="KW-1185">Reference proteome</keyword>
<feature type="transmembrane region" description="Helical" evidence="7">
    <location>
        <begin position="406"/>
        <end position="428"/>
    </location>
</feature>
<accession>A0ABT2RTT7</accession>
<feature type="transmembrane region" description="Helical" evidence="7">
    <location>
        <begin position="366"/>
        <end position="386"/>
    </location>
</feature>
<keyword evidence="6 7" id="KW-0472">Membrane</keyword>
<dbReference type="InterPro" id="IPR004680">
    <property type="entry name" value="Cit_transptr-like_dom"/>
</dbReference>
<feature type="transmembrane region" description="Helical" evidence="7">
    <location>
        <begin position="140"/>
        <end position="159"/>
    </location>
</feature>
<dbReference type="Proteomes" id="UP001652461">
    <property type="component" value="Unassembled WGS sequence"/>
</dbReference>
<feature type="transmembrane region" description="Helical" evidence="7">
    <location>
        <begin position="184"/>
        <end position="203"/>
    </location>
</feature>
<evidence type="ECO:0000313" key="9">
    <source>
        <dbReference type="EMBL" id="MCU6695729.1"/>
    </source>
</evidence>
<keyword evidence="3 7" id="KW-0812">Transmembrane</keyword>
<keyword evidence="2" id="KW-0813">Transport</keyword>
<evidence type="ECO:0000313" key="10">
    <source>
        <dbReference type="Proteomes" id="UP001652461"/>
    </source>
</evidence>
<dbReference type="RefSeq" id="WP_158361810.1">
    <property type="nucleotide sequence ID" value="NZ_JAOQKC010000002.1"/>
</dbReference>
<dbReference type="InterPro" id="IPR051679">
    <property type="entry name" value="DASS-Related_Transporters"/>
</dbReference>
<evidence type="ECO:0000256" key="1">
    <source>
        <dbReference type="ARBA" id="ARBA00004141"/>
    </source>
</evidence>
<evidence type="ECO:0000256" key="6">
    <source>
        <dbReference type="ARBA" id="ARBA00023136"/>
    </source>
</evidence>
<keyword evidence="4" id="KW-0677">Repeat</keyword>
<reference evidence="9 10" key="1">
    <citation type="journal article" date="2021" name="ISME Commun">
        <title>Automated analysis of genomic sequences facilitates high-throughput and comprehensive description of bacteria.</title>
        <authorList>
            <person name="Hitch T.C.A."/>
        </authorList>
    </citation>
    <scope>NUCLEOTIDE SEQUENCE [LARGE SCALE GENOMIC DNA]</scope>
    <source>
        <strain evidence="9 10">Sanger_04</strain>
    </source>
</reference>
<dbReference type="Pfam" id="PF03600">
    <property type="entry name" value="CitMHS"/>
    <property type="match status" value="1"/>
</dbReference>
<dbReference type="EMBL" id="JAOQKC010000002">
    <property type="protein sequence ID" value="MCU6695729.1"/>
    <property type="molecule type" value="Genomic_DNA"/>
</dbReference>
<keyword evidence="5 7" id="KW-1133">Transmembrane helix</keyword>
<dbReference type="PANTHER" id="PTHR43652:SF2">
    <property type="entry name" value="BASIC AMINO ACID ANTIPORTER YFCC-RELATED"/>
    <property type="match status" value="1"/>
</dbReference>
<protein>
    <submittedName>
        <fullName evidence="9">SLC13 family permease</fullName>
    </submittedName>
</protein>
<evidence type="ECO:0000256" key="5">
    <source>
        <dbReference type="ARBA" id="ARBA00022989"/>
    </source>
</evidence>
<evidence type="ECO:0000256" key="3">
    <source>
        <dbReference type="ARBA" id="ARBA00022692"/>
    </source>
</evidence>
<comment type="caution">
    <text evidence="9">The sequence shown here is derived from an EMBL/GenBank/DDBJ whole genome shotgun (WGS) entry which is preliminary data.</text>
</comment>